<dbReference type="Proteomes" id="UP000249725">
    <property type="component" value="Unassembled WGS sequence"/>
</dbReference>
<accession>A0A328AS71</accession>
<evidence type="ECO:0000313" key="1">
    <source>
        <dbReference type="EMBL" id="RAK57477.1"/>
    </source>
</evidence>
<sequence>MTSSTTAPSTIERAYELARSGEVPNLKLLKQQLKAEGCRAVDALLAPRNLSKHLDAICTAAFKPQTALTDAD</sequence>
<evidence type="ECO:0000313" key="2">
    <source>
        <dbReference type="Proteomes" id="UP000249725"/>
    </source>
</evidence>
<dbReference type="RefSeq" id="WP_111513929.1">
    <property type="nucleotide sequence ID" value="NZ_QFYR01000001.1"/>
</dbReference>
<name>A0A328AS71_9CAUL</name>
<protein>
    <submittedName>
        <fullName evidence="1">Uncharacterized protein</fullName>
    </submittedName>
</protein>
<dbReference type="AlphaFoldDB" id="A0A328AS71"/>
<keyword evidence="2" id="KW-1185">Reference proteome</keyword>
<dbReference type="OrthoDB" id="7205828at2"/>
<comment type="caution">
    <text evidence="1">The sequence shown here is derived from an EMBL/GenBank/DDBJ whole genome shotgun (WGS) entry which is preliminary data.</text>
</comment>
<dbReference type="EMBL" id="QFYR01000001">
    <property type="protein sequence ID" value="RAK57477.1"/>
    <property type="molecule type" value="Genomic_DNA"/>
</dbReference>
<organism evidence="1 2">
    <name type="scientific">Phenylobacterium deserti</name>
    <dbReference type="NCBI Taxonomy" id="1914756"/>
    <lineage>
        <taxon>Bacteria</taxon>
        <taxon>Pseudomonadati</taxon>
        <taxon>Pseudomonadota</taxon>
        <taxon>Alphaproteobacteria</taxon>
        <taxon>Caulobacterales</taxon>
        <taxon>Caulobacteraceae</taxon>
        <taxon>Phenylobacterium</taxon>
    </lineage>
</organism>
<reference evidence="2" key="1">
    <citation type="submission" date="2018-05" db="EMBL/GenBank/DDBJ databases">
        <authorList>
            <person name="Li X."/>
        </authorList>
    </citation>
    <scope>NUCLEOTIDE SEQUENCE [LARGE SCALE GENOMIC DNA]</scope>
    <source>
        <strain evidence="2">YIM 73061</strain>
    </source>
</reference>
<gene>
    <name evidence="1" type="ORF">DJ018_05925</name>
</gene>
<proteinExistence type="predicted"/>